<dbReference type="GO" id="GO:0008324">
    <property type="term" value="F:monoatomic cation transmembrane transporter activity"/>
    <property type="evidence" value="ECO:0007669"/>
    <property type="project" value="InterPro"/>
</dbReference>
<dbReference type="Pfam" id="PF02080">
    <property type="entry name" value="TrkA_C"/>
    <property type="match status" value="1"/>
</dbReference>
<dbReference type="EMBL" id="PCUC01000020">
    <property type="protein sequence ID" value="PIQ07424.1"/>
    <property type="molecule type" value="Genomic_DNA"/>
</dbReference>
<dbReference type="InterPro" id="IPR006037">
    <property type="entry name" value="RCK_C"/>
</dbReference>
<feature type="domain" description="RCK C-terminal" evidence="2">
    <location>
        <begin position="141"/>
        <end position="238"/>
    </location>
</feature>
<feature type="domain" description="RCK N-terminal" evidence="1">
    <location>
        <begin position="6"/>
        <end position="122"/>
    </location>
</feature>
<dbReference type="InterPro" id="IPR050721">
    <property type="entry name" value="Trk_Ktr_HKT_K-transport"/>
</dbReference>
<comment type="caution">
    <text evidence="3">The sequence shown here is derived from an EMBL/GenBank/DDBJ whole genome shotgun (WGS) entry which is preliminary data.</text>
</comment>
<dbReference type="PROSITE" id="PS51202">
    <property type="entry name" value="RCK_C"/>
    <property type="match status" value="1"/>
</dbReference>
<dbReference type="AlphaFoldDB" id="A0A2H0FL73"/>
<evidence type="ECO:0008006" key="5">
    <source>
        <dbReference type="Google" id="ProtNLM"/>
    </source>
</evidence>
<evidence type="ECO:0000259" key="2">
    <source>
        <dbReference type="PROSITE" id="PS51202"/>
    </source>
</evidence>
<proteinExistence type="predicted"/>
<evidence type="ECO:0000259" key="1">
    <source>
        <dbReference type="PROSITE" id="PS51201"/>
    </source>
</evidence>
<dbReference type="Proteomes" id="UP000230778">
    <property type="component" value="Unassembled WGS sequence"/>
</dbReference>
<organism evidence="3 4">
    <name type="scientific">Candidatus Nealsonbacteria bacterium CG18_big_fil_WC_8_21_14_2_50_37_10</name>
    <dbReference type="NCBI Taxonomy" id="1974717"/>
    <lineage>
        <taxon>Bacteria</taxon>
        <taxon>Candidatus Nealsoniibacteriota</taxon>
    </lineage>
</organism>
<dbReference type="SUPFAM" id="SSF51735">
    <property type="entry name" value="NAD(P)-binding Rossmann-fold domains"/>
    <property type="match status" value="1"/>
</dbReference>
<dbReference type="Pfam" id="PF02254">
    <property type="entry name" value="TrkA_N"/>
    <property type="match status" value="1"/>
</dbReference>
<dbReference type="PANTHER" id="PTHR43833">
    <property type="entry name" value="POTASSIUM CHANNEL PROTEIN 2-RELATED-RELATED"/>
    <property type="match status" value="1"/>
</dbReference>
<sequence>MGKLERKKIVVIGLGRFGFKLVEELSKMGLEVIAIDKDSSKVEKVRELASESLILDATDKEALEKSGVKEVDSVIVGIGRETEASILVTTLLKEMGIKEIISRANARLHAKILKRVGADYVVFPEEDRAVRLAHTIHFPGIQEYVDMRGPWDLAEFKVPPQSKIIGKKIGQIYKEFQDTIDILTIEKEKGKVFNHELEKEREERESMVARDNYVIEANDILILFAKPENLEKFIKKFS</sequence>
<dbReference type="InterPro" id="IPR003148">
    <property type="entry name" value="RCK_N"/>
</dbReference>
<evidence type="ECO:0000313" key="3">
    <source>
        <dbReference type="EMBL" id="PIQ07424.1"/>
    </source>
</evidence>
<reference evidence="3 4" key="1">
    <citation type="submission" date="2017-09" db="EMBL/GenBank/DDBJ databases">
        <title>Depth-based differentiation of microbial function through sediment-hosted aquifers and enrichment of novel symbionts in the deep terrestrial subsurface.</title>
        <authorList>
            <person name="Probst A.J."/>
            <person name="Ladd B."/>
            <person name="Jarett J.K."/>
            <person name="Geller-Mcgrath D.E."/>
            <person name="Sieber C.M."/>
            <person name="Emerson J.B."/>
            <person name="Anantharaman K."/>
            <person name="Thomas B.C."/>
            <person name="Malmstrom R."/>
            <person name="Stieglmeier M."/>
            <person name="Klingl A."/>
            <person name="Woyke T."/>
            <person name="Ryan C.M."/>
            <person name="Banfield J.F."/>
        </authorList>
    </citation>
    <scope>NUCLEOTIDE SEQUENCE [LARGE SCALE GENOMIC DNA]</scope>
    <source>
        <strain evidence="3">CG18_big_fil_WC_8_21_14_2_50_37_10</strain>
    </source>
</reference>
<name>A0A2H0FL73_9BACT</name>
<protein>
    <recommendedName>
        <fullName evidence="5">Potassium transporter TrkA</fullName>
    </recommendedName>
</protein>
<dbReference type="Gene3D" id="3.40.50.720">
    <property type="entry name" value="NAD(P)-binding Rossmann-like Domain"/>
    <property type="match status" value="1"/>
</dbReference>
<dbReference type="InterPro" id="IPR036291">
    <property type="entry name" value="NAD(P)-bd_dom_sf"/>
</dbReference>
<evidence type="ECO:0000313" key="4">
    <source>
        <dbReference type="Proteomes" id="UP000230778"/>
    </source>
</evidence>
<accession>A0A2H0FL73</accession>
<dbReference type="Gene3D" id="3.30.70.1450">
    <property type="entry name" value="Regulator of K+ conductance, C-terminal domain"/>
    <property type="match status" value="1"/>
</dbReference>
<gene>
    <name evidence="3" type="ORF">COW72_00370</name>
</gene>
<dbReference type="GO" id="GO:0006813">
    <property type="term" value="P:potassium ion transport"/>
    <property type="evidence" value="ECO:0007669"/>
    <property type="project" value="InterPro"/>
</dbReference>
<dbReference type="PANTHER" id="PTHR43833:SF7">
    <property type="entry name" value="KTR SYSTEM POTASSIUM UPTAKE PROTEIN C"/>
    <property type="match status" value="1"/>
</dbReference>
<dbReference type="SUPFAM" id="SSF116726">
    <property type="entry name" value="TrkA C-terminal domain-like"/>
    <property type="match status" value="1"/>
</dbReference>
<dbReference type="InterPro" id="IPR036721">
    <property type="entry name" value="RCK_C_sf"/>
</dbReference>
<dbReference type="PROSITE" id="PS51201">
    <property type="entry name" value="RCK_N"/>
    <property type="match status" value="1"/>
</dbReference>